<feature type="domain" description="Integrase catalytic" evidence="2">
    <location>
        <begin position="159"/>
        <end position="252"/>
    </location>
</feature>
<evidence type="ECO:0000256" key="1">
    <source>
        <dbReference type="ARBA" id="ARBA00022670"/>
    </source>
</evidence>
<keyword evidence="1" id="KW-0378">Hydrolase</keyword>
<accession>A0A6L2JW64</accession>
<proteinExistence type="predicted"/>
<dbReference type="PROSITE" id="PS50994">
    <property type="entry name" value="INTEGRASE"/>
    <property type="match status" value="1"/>
</dbReference>
<reference evidence="3" key="1">
    <citation type="journal article" date="2019" name="Sci. Rep.">
        <title>Draft genome of Tanacetum cinerariifolium, the natural source of mosquito coil.</title>
        <authorList>
            <person name="Yamashiro T."/>
            <person name="Shiraishi A."/>
            <person name="Satake H."/>
            <person name="Nakayama K."/>
        </authorList>
    </citation>
    <scope>NUCLEOTIDE SEQUENCE</scope>
</reference>
<dbReference type="GO" id="GO:0015074">
    <property type="term" value="P:DNA integration"/>
    <property type="evidence" value="ECO:0007669"/>
    <property type="project" value="InterPro"/>
</dbReference>
<keyword evidence="1" id="KW-0645">Protease</keyword>
<dbReference type="SUPFAM" id="SSF53098">
    <property type="entry name" value="Ribonuclease H-like"/>
    <property type="match status" value="1"/>
</dbReference>
<dbReference type="GO" id="GO:0003676">
    <property type="term" value="F:nucleic acid binding"/>
    <property type="evidence" value="ECO:0007669"/>
    <property type="project" value="InterPro"/>
</dbReference>
<comment type="caution">
    <text evidence="3">The sequence shown here is derived from an EMBL/GenBank/DDBJ whole genome shotgun (WGS) entry which is preliminary data.</text>
</comment>
<dbReference type="InterPro" id="IPR036397">
    <property type="entry name" value="RNaseH_sf"/>
</dbReference>
<protein>
    <submittedName>
        <fullName evidence="3">Ribonuclease H-like domain-containing protein</fullName>
    </submittedName>
</protein>
<dbReference type="AlphaFoldDB" id="A0A6L2JW64"/>
<dbReference type="InterPro" id="IPR012337">
    <property type="entry name" value="RNaseH-like_sf"/>
</dbReference>
<evidence type="ECO:0000313" key="3">
    <source>
        <dbReference type="EMBL" id="GEU40812.1"/>
    </source>
</evidence>
<dbReference type="Pfam" id="PF22936">
    <property type="entry name" value="Pol_BBD"/>
    <property type="match status" value="1"/>
</dbReference>
<dbReference type="EMBL" id="BKCJ010001354">
    <property type="protein sequence ID" value="GEU40812.1"/>
    <property type="molecule type" value="Genomic_DNA"/>
</dbReference>
<gene>
    <name evidence="3" type="ORF">Tci_012790</name>
</gene>
<dbReference type="InterPro" id="IPR001584">
    <property type="entry name" value="Integrase_cat-core"/>
</dbReference>
<dbReference type="PANTHER" id="PTHR42648">
    <property type="entry name" value="TRANSPOSASE, PUTATIVE-RELATED"/>
    <property type="match status" value="1"/>
</dbReference>
<name>A0A6L2JW64_TANCI</name>
<dbReference type="CDD" id="cd09272">
    <property type="entry name" value="RNase_HI_RT_Ty1"/>
    <property type="match status" value="1"/>
</dbReference>
<evidence type="ECO:0000259" key="2">
    <source>
        <dbReference type="PROSITE" id="PS50994"/>
    </source>
</evidence>
<organism evidence="3">
    <name type="scientific">Tanacetum cinerariifolium</name>
    <name type="common">Dalmatian daisy</name>
    <name type="synonym">Chrysanthemum cinerariifolium</name>
    <dbReference type="NCBI Taxonomy" id="118510"/>
    <lineage>
        <taxon>Eukaryota</taxon>
        <taxon>Viridiplantae</taxon>
        <taxon>Streptophyta</taxon>
        <taxon>Embryophyta</taxon>
        <taxon>Tracheophyta</taxon>
        <taxon>Spermatophyta</taxon>
        <taxon>Magnoliopsida</taxon>
        <taxon>eudicotyledons</taxon>
        <taxon>Gunneridae</taxon>
        <taxon>Pentapetalae</taxon>
        <taxon>asterids</taxon>
        <taxon>campanulids</taxon>
        <taxon>Asterales</taxon>
        <taxon>Asteraceae</taxon>
        <taxon>Asteroideae</taxon>
        <taxon>Anthemideae</taxon>
        <taxon>Anthemidinae</taxon>
        <taxon>Tanacetum</taxon>
    </lineage>
</organism>
<dbReference type="InterPro" id="IPR054722">
    <property type="entry name" value="PolX-like_BBD"/>
</dbReference>
<dbReference type="PANTHER" id="PTHR42648:SF32">
    <property type="entry name" value="RIBONUCLEASE H-LIKE DOMAIN, GAG-PRE-INTEGRASE DOMAIN PROTEIN-RELATED"/>
    <property type="match status" value="1"/>
</dbReference>
<dbReference type="Gene3D" id="3.30.420.10">
    <property type="entry name" value="Ribonuclease H-like superfamily/Ribonuclease H"/>
    <property type="match status" value="1"/>
</dbReference>
<dbReference type="InterPro" id="IPR039537">
    <property type="entry name" value="Retrotran_Ty1/copia-like"/>
</dbReference>
<sequence>MEFKGMIGAIKLRKRFLQTMHSWHLPLQEVLQVLSLSQVSDKSKAGLGYKEIAPESFVTSSKILEKQEKRSDKGYHVVPPPFIGNYMPLKRDLRLIDEHIKSVSVDVIYNIPPSDVKTVKTIDGNPQQKEYKEKGVIDSGCSRHMTGNKCYLTDFEAYDGGFVSFGDGKGRNSGKDKGIKREYIIVGTPQQNRVAERRNKTLIEAVRTMLVDSKLPTTFWAEAVNTACYVLNRALVTKPHNKTPYELNCGRPPLIDFMKPFGCPVTILNSKDNLGKFEGKTDEGFFVGYSVVIIAGNQTNGIAGSKDNLVVGQYDRKKELEQEYILIPICTTELISQGTKDSAVNAEKKAPKTKNINSTNSFNTVSLPVNTVGSSFVNAASQTLINAVGPSASTNTFEEHSFERFSPFKNAFSLPHVPIVTPIDDTGIFGNAYDDEVLEEEVDMNNVDSSYTIPEATNQDKYVAEVLKKFDFVTVKTTSTPIESNKPLIKDEEAEDVDVHLYRSMIGSLMYLTASRPDITFLCVLVQDSPFDLKAYSDSDYAGSSLDRKSTIGGCQFLGKRLISWQCKKQTIVANSTTEAEYVAAANYCGQTVMMDREVDREYGIARILLEVVREVHAILSAKVFDKKGIDLTEDCIRFKLADSIPKQGELAEFARRVR</sequence>